<dbReference type="SUPFAM" id="SSF54197">
    <property type="entry name" value="HIT-like"/>
    <property type="match status" value="1"/>
</dbReference>
<reference evidence="1 2" key="1">
    <citation type="submission" date="2019-03" db="EMBL/GenBank/DDBJ databases">
        <title>Sequencing the genomes of 1000 actinobacteria strains.</title>
        <authorList>
            <person name="Klenk H.-P."/>
        </authorList>
    </citation>
    <scope>NUCLEOTIDE SEQUENCE [LARGE SCALE GENOMIC DNA]</scope>
    <source>
        <strain evidence="1 2">DSM 44969</strain>
    </source>
</reference>
<dbReference type="Gene3D" id="3.30.428.10">
    <property type="entry name" value="HIT-like"/>
    <property type="match status" value="1"/>
</dbReference>
<dbReference type="GO" id="GO:0016787">
    <property type="term" value="F:hydrolase activity"/>
    <property type="evidence" value="ECO:0007669"/>
    <property type="project" value="UniProtKB-KW"/>
</dbReference>
<dbReference type="RefSeq" id="WP_207908877.1">
    <property type="nucleotide sequence ID" value="NZ_SMFZ01000002.1"/>
</dbReference>
<comment type="caution">
    <text evidence="1">The sequence shown here is derived from an EMBL/GenBank/DDBJ whole genome shotgun (WGS) entry which is preliminary data.</text>
</comment>
<keyword evidence="2" id="KW-1185">Reference proteome</keyword>
<evidence type="ECO:0000313" key="2">
    <source>
        <dbReference type="Proteomes" id="UP000295560"/>
    </source>
</evidence>
<accession>A0A4R1HKH2</accession>
<keyword evidence="1" id="KW-0378">Hydrolase</keyword>
<sequence length="151" mass="16308">MSDCLPCRMEEADPDAVVFRDDLWACEVVPGFDVPGWFVLRVRRHALRIGALTDAELATYGRRARDLVGAVTEVTGAPATYVLTFGEANPHFHSLVAARGEEVPPERRMAGILTQREDRLDPAGALAMVPTVAAVYARLSGSDVLRAGTSS</sequence>
<evidence type="ECO:0000313" key="1">
    <source>
        <dbReference type="EMBL" id="TCK21453.1"/>
    </source>
</evidence>
<proteinExistence type="predicted"/>
<dbReference type="AlphaFoldDB" id="A0A4R1HKH2"/>
<name>A0A4R1HKH2_PSEEN</name>
<dbReference type="InterPro" id="IPR036265">
    <property type="entry name" value="HIT-like_sf"/>
</dbReference>
<dbReference type="Proteomes" id="UP000295560">
    <property type="component" value="Unassembled WGS sequence"/>
</dbReference>
<organism evidence="1 2">
    <name type="scientific">Pseudonocardia endophytica</name>
    <dbReference type="NCBI Taxonomy" id="401976"/>
    <lineage>
        <taxon>Bacteria</taxon>
        <taxon>Bacillati</taxon>
        <taxon>Actinomycetota</taxon>
        <taxon>Actinomycetes</taxon>
        <taxon>Pseudonocardiales</taxon>
        <taxon>Pseudonocardiaceae</taxon>
        <taxon>Pseudonocardia</taxon>
    </lineage>
</organism>
<gene>
    <name evidence="1" type="ORF">EV378_5439</name>
</gene>
<protein>
    <submittedName>
        <fullName evidence="1">Diadenosine tetraphosphate (Ap4A) HIT family hydrolase</fullName>
    </submittedName>
</protein>
<dbReference type="EMBL" id="SMFZ01000002">
    <property type="protein sequence ID" value="TCK21453.1"/>
    <property type="molecule type" value="Genomic_DNA"/>
</dbReference>